<accession>A0ABP0NT05</accession>
<feature type="region of interest" description="Disordered" evidence="1">
    <location>
        <begin position="347"/>
        <end position="369"/>
    </location>
</feature>
<sequence length="542" mass="60413">MEPAAPCFAVVMANAIERRRRGVGNAHSMRSRMALARAGKRNRQLQRIFSKKFNTTRKKIDAFNMDQAVRRTDTIDIEGSAIRKIRGRGQYKTWTSRTILRAALGRSVKGMLSETNKTTIRIRKRMPRLKSKLPVVFSLNSVAYWMGGSPDTVSKAQKSVANVYLTKQKDIVTQMLNHPQEFSSIGLHLEFDETGQKMQVRSDLCSTTTTMAVLVSRSQGLRSSLPKQEAAKSLWKGIVAKQPVEPFSLAASCDLTVATFVCDSATANQLMVTLVGQSSPANALVSRQPCMVHEVNHCSEVALKKHVSRPAPTCTFCAECKIGDLLCADSHMLSNSDKWVVEELDRRRAKQKSIDDNQKDKTADSARWPEQHSTLAEKYGVQWPLQPSAELAASEWFNILPPREKEVLCFVEIMSQQITSSEEKIQFVDISQSASRLPTSTKGSKVTPTILPGSKLWHVERGRLLLGIEMMSLQGLPAGQFKCNILETLSQKQCADMAGDMFATPCIMAVVISILTAIRFETESEAEEIQHVSRSMQQWCKS</sequence>
<protein>
    <submittedName>
        <fullName evidence="2">Uncharacterized protein</fullName>
    </submittedName>
</protein>
<evidence type="ECO:0000313" key="3">
    <source>
        <dbReference type="Proteomes" id="UP001642484"/>
    </source>
</evidence>
<evidence type="ECO:0000313" key="2">
    <source>
        <dbReference type="EMBL" id="CAK9066925.1"/>
    </source>
</evidence>
<gene>
    <name evidence="2" type="ORF">CCMP2556_LOCUS32890</name>
</gene>
<organism evidence="2 3">
    <name type="scientific">Durusdinium trenchii</name>
    <dbReference type="NCBI Taxonomy" id="1381693"/>
    <lineage>
        <taxon>Eukaryota</taxon>
        <taxon>Sar</taxon>
        <taxon>Alveolata</taxon>
        <taxon>Dinophyceae</taxon>
        <taxon>Suessiales</taxon>
        <taxon>Symbiodiniaceae</taxon>
        <taxon>Durusdinium</taxon>
    </lineage>
</organism>
<name>A0ABP0NT05_9DINO</name>
<evidence type="ECO:0000256" key="1">
    <source>
        <dbReference type="SAM" id="MobiDB-lite"/>
    </source>
</evidence>
<proteinExistence type="predicted"/>
<dbReference type="EMBL" id="CAXAMN010022151">
    <property type="protein sequence ID" value="CAK9066925.1"/>
    <property type="molecule type" value="Genomic_DNA"/>
</dbReference>
<reference evidence="2 3" key="1">
    <citation type="submission" date="2024-02" db="EMBL/GenBank/DDBJ databases">
        <authorList>
            <person name="Chen Y."/>
            <person name="Shah S."/>
            <person name="Dougan E. K."/>
            <person name="Thang M."/>
            <person name="Chan C."/>
        </authorList>
    </citation>
    <scope>NUCLEOTIDE SEQUENCE [LARGE SCALE GENOMIC DNA]</scope>
</reference>
<comment type="caution">
    <text evidence="2">The sequence shown here is derived from an EMBL/GenBank/DDBJ whole genome shotgun (WGS) entry which is preliminary data.</text>
</comment>
<dbReference type="Proteomes" id="UP001642484">
    <property type="component" value="Unassembled WGS sequence"/>
</dbReference>
<keyword evidence="3" id="KW-1185">Reference proteome</keyword>